<evidence type="ECO:0000313" key="3">
    <source>
        <dbReference type="EMBL" id="GAA3970229.1"/>
    </source>
</evidence>
<keyword evidence="4" id="KW-1185">Reference proteome</keyword>
<sequence>MGAYYGSNAWAVAVLIAMFVWSKAFGGSLAQDLRMAFVGLLVAFTFEPIWMGADLLLYSLQPPYIYPPVWIVCLWIGFAMSFNHCLYWLRGRYGLAAVFGAIGSVLSITAAERIGAVTMPSGWWPAAISYALPWAFITPAFAWFTDVLKRRAEGDSGMSQDKSRAAVNADPDKPAPPPR</sequence>
<feature type="region of interest" description="Disordered" evidence="1">
    <location>
        <begin position="155"/>
        <end position="179"/>
    </location>
</feature>
<dbReference type="InterPro" id="IPR021306">
    <property type="entry name" value="DUF2878"/>
</dbReference>
<evidence type="ECO:0000256" key="1">
    <source>
        <dbReference type="SAM" id="MobiDB-lite"/>
    </source>
</evidence>
<feature type="transmembrane region" description="Helical" evidence="2">
    <location>
        <begin position="37"/>
        <end position="58"/>
    </location>
</feature>
<protein>
    <recommendedName>
        <fullName evidence="5">DUF2878 domain-containing protein</fullName>
    </recommendedName>
</protein>
<feature type="transmembrane region" description="Helical" evidence="2">
    <location>
        <begin position="6"/>
        <end position="25"/>
    </location>
</feature>
<evidence type="ECO:0000313" key="4">
    <source>
        <dbReference type="Proteomes" id="UP001501337"/>
    </source>
</evidence>
<organism evidence="3 4">
    <name type="scientific">Allohahella marinimesophila</name>
    <dbReference type="NCBI Taxonomy" id="1054972"/>
    <lineage>
        <taxon>Bacteria</taxon>
        <taxon>Pseudomonadati</taxon>
        <taxon>Pseudomonadota</taxon>
        <taxon>Gammaproteobacteria</taxon>
        <taxon>Oceanospirillales</taxon>
        <taxon>Hahellaceae</taxon>
        <taxon>Allohahella</taxon>
    </lineage>
</organism>
<feature type="transmembrane region" description="Helical" evidence="2">
    <location>
        <begin position="93"/>
        <end position="111"/>
    </location>
</feature>
<keyword evidence="2" id="KW-0472">Membrane</keyword>
<proteinExistence type="predicted"/>
<gene>
    <name evidence="3" type="ORF">GCM10022278_29860</name>
</gene>
<feature type="transmembrane region" description="Helical" evidence="2">
    <location>
        <begin position="64"/>
        <end position="86"/>
    </location>
</feature>
<dbReference type="EMBL" id="BAABBO010000012">
    <property type="protein sequence ID" value="GAA3970229.1"/>
    <property type="molecule type" value="Genomic_DNA"/>
</dbReference>
<evidence type="ECO:0008006" key="5">
    <source>
        <dbReference type="Google" id="ProtNLM"/>
    </source>
</evidence>
<name>A0ABP7PU85_9GAMM</name>
<dbReference type="Pfam" id="PF11086">
    <property type="entry name" value="DUF2878"/>
    <property type="match status" value="1"/>
</dbReference>
<accession>A0ABP7PU85</accession>
<reference evidence="4" key="1">
    <citation type="journal article" date="2019" name="Int. J. Syst. Evol. Microbiol.">
        <title>The Global Catalogue of Microorganisms (GCM) 10K type strain sequencing project: providing services to taxonomists for standard genome sequencing and annotation.</title>
        <authorList>
            <consortium name="The Broad Institute Genomics Platform"/>
            <consortium name="The Broad Institute Genome Sequencing Center for Infectious Disease"/>
            <person name="Wu L."/>
            <person name="Ma J."/>
        </authorList>
    </citation>
    <scope>NUCLEOTIDE SEQUENCE [LARGE SCALE GENOMIC DNA]</scope>
    <source>
        <strain evidence="4">JCM 17555</strain>
    </source>
</reference>
<evidence type="ECO:0000256" key="2">
    <source>
        <dbReference type="SAM" id="Phobius"/>
    </source>
</evidence>
<keyword evidence="2" id="KW-0812">Transmembrane</keyword>
<keyword evidence="2" id="KW-1133">Transmembrane helix</keyword>
<feature type="transmembrane region" description="Helical" evidence="2">
    <location>
        <begin position="123"/>
        <end position="144"/>
    </location>
</feature>
<dbReference type="Proteomes" id="UP001501337">
    <property type="component" value="Unassembled WGS sequence"/>
</dbReference>
<comment type="caution">
    <text evidence="3">The sequence shown here is derived from an EMBL/GenBank/DDBJ whole genome shotgun (WGS) entry which is preliminary data.</text>
</comment>